<evidence type="ECO:0000256" key="1">
    <source>
        <dbReference type="SAM" id="MobiDB-lite"/>
    </source>
</evidence>
<gene>
    <name evidence="2" type="ORF">CSSPTR1EN2_LOCUS21279</name>
</gene>
<feature type="region of interest" description="Disordered" evidence="1">
    <location>
        <begin position="345"/>
        <end position="527"/>
    </location>
</feature>
<evidence type="ECO:0000313" key="3">
    <source>
        <dbReference type="Proteomes" id="UP001497512"/>
    </source>
</evidence>
<feature type="region of interest" description="Disordered" evidence="1">
    <location>
        <begin position="117"/>
        <end position="162"/>
    </location>
</feature>
<accession>A0ABP0UXL9</accession>
<feature type="compositionally biased region" description="Polar residues" evidence="1">
    <location>
        <begin position="240"/>
        <end position="264"/>
    </location>
</feature>
<feature type="compositionally biased region" description="Low complexity" evidence="1">
    <location>
        <begin position="429"/>
        <end position="449"/>
    </location>
</feature>
<feature type="compositionally biased region" description="Polar residues" evidence="1">
    <location>
        <begin position="470"/>
        <end position="480"/>
    </location>
</feature>
<sequence length="554" mass="61113">MEKLDGRGSCKWHPRKQGEGVCAWCLRESLIKLVASQGRDEDTSSLDEYQEKFDSKVMPNGGRKKEGDSQLPLVQLWRSKSVQDEELAKNSVSGVDSNLFPLKARLHGLKGMGAVDCEGGRDKQESARASDVQNLFDPYSISASKQANQAQTSRPRGKNSWKSAVVRINALKNAWGMFWKSERRGDDSTGSKLKTGHEIRGKLAAMNDEPQCRPGQSLEPSAANTDPKDSKRPSIGSRGSPFSSRTSLLKVNKKSVSAANSIEESSNKDSRAFHNLSTLEDFSRESVIEGVQVHNVDTNVVEESPRRSGFEGTQGMGYERTVEESCPSHTDVQYTEVSWVDDGNYNDQSGCAVDAKQSVPQSSNKASPWRMFSRSSSRRSPQTHLRSDERISIPNIFKFPMSRSKSVRKSQVASPPPDSKQVPHSSKLSPWSRTVSRSSSKWSPFSSNSEMRGEAALFPDESPGRLKSVLHTQSASSSPYVSKPEAAKHSSQSSKTSPWSSNLSRPSSKASPLILSSSAHTRDQTDNELMGEALRYRLDPDGEISQFLQSRFQA</sequence>
<reference evidence="2" key="1">
    <citation type="submission" date="2024-02" db="EMBL/GenBank/DDBJ databases">
        <authorList>
            <consortium name="ELIXIR-Norway"/>
            <consortium name="Elixir Norway"/>
        </authorList>
    </citation>
    <scope>NUCLEOTIDE SEQUENCE</scope>
</reference>
<evidence type="ECO:0000313" key="2">
    <source>
        <dbReference type="EMBL" id="CAK9232481.1"/>
    </source>
</evidence>
<keyword evidence="3" id="KW-1185">Reference proteome</keyword>
<organism evidence="2 3">
    <name type="scientific">Sphagnum troendelagicum</name>
    <dbReference type="NCBI Taxonomy" id="128251"/>
    <lineage>
        <taxon>Eukaryota</taxon>
        <taxon>Viridiplantae</taxon>
        <taxon>Streptophyta</taxon>
        <taxon>Embryophyta</taxon>
        <taxon>Bryophyta</taxon>
        <taxon>Sphagnophytina</taxon>
        <taxon>Sphagnopsida</taxon>
        <taxon>Sphagnales</taxon>
        <taxon>Sphagnaceae</taxon>
        <taxon>Sphagnum</taxon>
    </lineage>
</organism>
<feature type="region of interest" description="Disordered" evidence="1">
    <location>
        <begin position="202"/>
        <end position="272"/>
    </location>
</feature>
<name>A0ABP0UXL9_9BRYO</name>
<feature type="compositionally biased region" description="Polar residues" evidence="1">
    <location>
        <begin position="141"/>
        <end position="154"/>
    </location>
</feature>
<protein>
    <submittedName>
        <fullName evidence="2">Uncharacterized protein</fullName>
    </submittedName>
</protein>
<feature type="compositionally biased region" description="Low complexity" evidence="1">
    <location>
        <begin position="490"/>
        <end position="519"/>
    </location>
</feature>
<dbReference type="EMBL" id="OZ019899">
    <property type="protein sequence ID" value="CAK9232481.1"/>
    <property type="molecule type" value="Genomic_DNA"/>
</dbReference>
<proteinExistence type="predicted"/>
<feature type="compositionally biased region" description="Basic and acidic residues" evidence="1">
    <location>
        <begin position="118"/>
        <end position="128"/>
    </location>
</feature>
<feature type="region of interest" description="Disordered" evidence="1">
    <location>
        <begin position="36"/>
        <end position="70"/>
    </location>
</feature>
<feature type="region of interest" description="Disordered" evidence="1">
    <location>
        <begin position="298"/>
        <end position="329"/>
    </location>
</feature>
<dbReference type="Proteomes" id="UP001497512">
    <property type="component" value="Chromosome 7"/>
</dbReference>